<dbReference type="PANTHER" id="PTHR34309:SF10">
    <property type="entry name" value="SLR1406 PROTEIN"/>
    <property type="match status" value="1"/>
</dbReference>
<feature type="region of interest" description="Disordered" evidence="1">
    <location>
        <begin position="60"/>
        <end position="82"/>
    </location>
</feature>
<evidence type="ECO:0000313" key="4">
    <source>
        <dbReference type="Proteomes" id="UP001160625"/>
    </source>
</evidence>
<accession>A0ABT6N2G6</accession>
<dbReference type="InterPro" id="IPR038084">
    <property type="entry name" value="PduO/GlcC-like_sf"/>
</dbReference>
<evidence type="ECO:0000256" key="2">
    <source>
        <dbReference type="SAM" id="SignalP"/>
    </source>
</evidence>
<comment type="caution">
    <text evidence="3">The sequence shown here is derived from an EMBL/GenBank/DDBJ whole genome shotgun (WGS) entry which is preliminary data.</text>
</comment>
<organism evidence="3 4">
    <name type="scientific">Sphingomonas oryzagri</name>
    <dbReference type="NCBI Taxonomy" id="3042314"/>
    <lineage>
        <taxon>Bacteria</taxon>
        <taxon>Pseudomonadati</taxon>
        <taxon>Pseudomonadota</taxon>
        <taxon>Alphaproteobacteria</taxon>
        <taxon>Sphingomonadales</taxon>
        <taxon>Sphingomonadaceae</taxon>
        <taxon>Sphingomonas</taxon>
    </lineage>
</organism>
<evidence type="ECO:0000313" key="3">
    <source>
        <dbReference type="EMBL" id="MDH7639257.1"/>
    </source>
</evidence>
<protein>
    <submittedName>
        <fullName evidence="3">Heme-binding protein</fullName>
    </submittedName>
</protein>
<proteinExistence type="predicted"/>
<gene>
    <name evidence="3" type="ORF">QGN17_10995</name>
</gene>
<keyword evidence="2" id="KW-0732">Signal</keyword>
<keyword evidence="4" id="KW-1185">Reference proteome</keyword>
<name>A0ABT6N2G6_9SPHN</name>
<feature type="chain" id="PRO_5045880027" evidence="2">
    <location>
        <begin position="28"/>
        <end position="214"/>
    </location>
</feature>
<dbReference type="Pfam" id="PF03928">
    <property type="entry name" value="HbpS-like"/>
    <property type="match status" value="1"/>
</dbReference>
<dbReference type="RefSeq" id="WP_281044527.1">
    <property type="nucleotide sequence ID" value="NZ_JARYGZ010000001.1"/>
</dbReference>
<dbReference type="EMBL" id="JARYGZ010000001">
    <property type="protein sequence ID" value="MDH7639257.1"/>
    <property type="molecule type" value="Genomic_DNA"/>
</dbReference>
<dbReference type="PANTHER" id="PTHR34309">
    <property type="entry name" value="SLR1406 PROTEIN"/>
    <property type="match status" value="1"/>
</dbReference>
<dbReference type="SUPFAM" id="SSF143744">
    <property type="entry name" value="GlcG-like"/>
    <property type="match status" value="1"/>
</dbReference>
<reference evidence="3" key="1">
    <citation type="submission" date="2023-04" db="EMBL/GenBank/DDBJ databases">
        <title>Sphingomonas sp. MAHUQ-71 isolated from rice field.</title>
        <authorList>
            <person name="Huq M.A."/>
        </authorList>
    </citation>
    <scope>NUCLEOTIDE SEQUENCE</scope>
    <source>
        <strain evidence="3">MAHUQ-71</strain>
    </source>
</reference>
<feature type="signal peptide" evidence="2">
    <location>
        <begin position="1"/>
        <end position="27"/>
    </location>
</feature>
<evidence type="ECO:0000256" key="1">
    <source>
        <dbReference type="SAM" id="MobiDB-lite"/>
    </source>
</evidence>
<dbReference type="Proteomes" id="UP001160625">
    <property type="component" value="Unassembled WGS sequence"/>
</dbReference>
<dbReference type="Gene3D" id="3.30.450.150">
    <property type="entry name" value="Haem-degrading domain"/>
    <property type="match status" value="1"/>
</dbReference>
<dbReference type="InterPro" id="IPR052517">
    <property type="entry name" value="GlcG_carb_metab_protein"/>
</dbReference>
<sequence>MKEEPMRICAMLAITVVAMPVIAFAQAQDGHHPVEIPSSAQALPGDYFDLSQSDQLRVPLGPPAGRNPHPATGQAIRSSGPGADLAAQAAEAAVKSCAADGYTVAVAITDGAGNLRAALAPPGARPNGVFMAMHKAVAVVGLGMSTLEFRQKLETQPSLMSRVKPNMALLPGGVPIMRDGTIIGAIATSGASAHVEEKCARDGIARIQAHLGDF</sequence>
<dbReference type="InterPro" id="IPR005624">
    <property type="entry name" value="PduO/GlcC-like"/>
</dbReference>